<accession>A0A1N7JPG2</accession>
<dbReference type="PANTHER" id="PTHR43762:SF1">
    <property type="entry name" value="D-ARABINONO-1,4-LACTONE OXIDASE"/>
    <property type="match status" value="1"/>
</dbReference>
<organism evidence="3 4">
    <name type="scientific">Corynebacterium appendicis CIP 107643</name>
    <dbReference type="NCBI Taxonomy" id="1161099"/>
    <lineage>
        <taxon>Bacteria</taxon>
        <taxon>Bacillati</taxon>
        <taxon>Actinomycetota</taxon>
        <taxon>Actinomycetes</taxon>
        <taxon>Mycobacteriales</taxon>
        <taxon>Corynebacteriaceae</taxon>
        <taxon>Corynebacterium</taxon>
    </lineage>
</organism>
<name>A0A1N7JPG2_9CORY</name>
<dbReference type="Gene3D" id="3.30.70.2520">
    <property type="match status" value="1"/>
</dbReference>
<dbReference type="STRING" id="1161099.SAMN05444817_1109"/>
<protein>
    <submittedName>
        <fullName evidence="3">D-arabinono-1,4-lactone oxidase</fullName>
    </submittedName>
</protein>
<dbReference type="Proteomes" id="UP000186292">
    <property type="component" value="Unassembled WGS sequence"/>
</dbReference>
<dbReference type="EMBL" id="FTOF01000010">
    <property type="protein sequence ID" value="SIS51210.1"/>
    <property type="molecule type" value="Genomic_DNA"/>
</dbReference>
<proteinExistence type="predicted"/>
<feature type="domain" description="D-arabinono-1,4-lactone oxidase C-terminal" evidence="2">
    <location>
        <begin position="1"/>
        <end position="74"/>
    </location>
</feature>
<gene>
    <name evidence="3" type="ORF">SAMN05444817_1109</name>
</gene>
<dbReference type="GO" id="GO:0016020">
    <property type="term" value="C:membrane"/>
    <property type="evidence" value="ECO:0007669"/>
    <property type="project" value="InterPro"/>
</dbReference>
<evidence type="ECO:0000256" key="1">
    <source>
        <dbReference type="ARBA" id="ARBA00023002"/>
    </source>
</evidence>
<dbReference type="PANTHER" id="PTHR43762">
    <property type="entry name" value="L-GULONOLACTONE OXIDASE"/>
    <property type="match status" value="1"/>
</dbReference>
<dbReference type="InterPro" id="IPR016171">
    <property type="entry name" value="Vanillyl_alc_oxidase_C-sub2"/>
</dbReference>
<reference evidence="4" key="1">
    <citation type="submission" date="2017-01" db="EMBL/GenBank/DDBJ databases">
        <authorList>
            <person name="Varghese N."/>
            <person name="Submissions S."/>
        </authorList>
    </citation>
    <scope>NUCLEOTIDE SEQUENCE [LARGE SCALE GENOMIC DNA]</scope>
    <source>
        <strain evidence="4">DSM 44531</strain>
    </source>
</reference>
<sequence length="77" mass="9017">MYIAFHVSKAMNPHEFFPAIQDILKAAGGRPHWGKMHTLGREDFAEMYPRFDEFCTLREQMDPTRKFGSEHLTQLFG</sequence>
<evidence type="ECO:0000313" key="3">
    <source>
        <dbReference type="EMBL" id="SIS51210.1"/>
    </source>
</evidence>
<dbReference type="AlphaFoldDB" id="A0A1N7JPG2"/>
<keyword evidence="4" id="KW-1185">Reference proteome</keyword>
<dbReference type="GO" id="GO:0003885">
    <property type="term" value="F:D-arabinono-1,4-lactone oxidase activity"/>
    <property type="evidence" value="ECO:0007669"/>
    <property type="project" value="InterPro"/>
</dbReference>
<evidence type="ECO:0000259" key="2">
    <source>
        <dbReference type="Pfam" id="PF04030"/>
    </source>
</evidence>
<dbReference type="InterPro" id="IPR007173">
    <property type="entry name" value="ALO_C"/>
</dbReference>
<dbReference type="Gene3D" id="1.10.45.10">
    <property type="entry name" value="Vanillyl-alcohol Oxidase, Chain A, domain 4"/>
    <property type="match status" value="1"/>
</dbReference>
<dbReference type="InterPro" id="IPR010031">
    <property type="entry name" value="FAD_lactone_oxidase-like"/>
</dbReference>
<evidence type="ECO:0000313" key="4">
    <source>
        <dbReference type="Proteomes" id="UP000186292"/>
    </source>
</evidence>
<dbReference type="Pfam" id="PF04030">
    <property type="entry name" value="ALO"/>
    <property type="match status" value="1"/>
</dbReference>
<keyword evidence="1" id="KW-0560">Oxidoreductase</keyword>